<dbReference type="GO" id="GO:0051539">
    <property type="term" value="F:4 iron, 4 sulfur cluster binding"/>
    <property type="evidence" value="ECO:0007669"/>
    <property type="project" value="UniProtKB-KW"/>
</dbReference>
<comment type="cofactor">
    <cofactor evidence="1">
        <name>[4Fe-4S] cluster</name>
        <dbReference type="ChEBI" id="CHEBI:49883"/>
    </cofactor>
</comment>
<keyword evidence="9" id="KW-1185">Reference proteome</keyword>
<evidence type="ECO:0000256" key="6">
    <source>
        <dbReference type="ARBA" id="ARBA00023014"/>
    </source>
</evidence>
<keyword evidence="3" id="KW-0949">S-adenosyl-L-methionine</keyword>
<dbReference type="SFLD" id="SFLDG01386">
    <property type="entry name" value="main_SPASM_domain-containing"/>
    <property type="match status" value="1"/>
</dbReference>
<protein>
    <submittedName>
        <fullName evidence="8">Radical SAM domain protein</fullName>
    </submittedName>
</protein>
<evidence type="ECO:0000256" key="5">
    <source>
        <dbReference type="ARBA" id="ARBA00023004"/>
    </source>
</evidence>
<dbReference type="EMBL" id="FZMO01000244">
    <property type="protein sequence ID" value="SNQ49294.1"/>
    <property type="molecule type" value="Genomic_DNA"/>
</dbReference>
<gene>
    <name evidence="8" type="ORF">FRACA_3180001</name>
</gene>
<dbReference type="Gene3D" id="3.20.20.70">
    <property type="entry name" value="Aldolase class I"/>
    <property type="match status" value="1"/>
</dbReference>
<dbReference type="InterPro" id="IPR058240">
    <property type="entry name" value="rSAM_sf"/>
</dbReference>
<dbReference type="PROSITE" id="PS51918">
    <property type="entry name" value="RADICAL_SAM"/>
    <property type="match status" value="1"/>
</dbReference>
<dbReference type="InterPro" id="IPR017200">
    <property type="entry name" value="PqqE-like"/>
</dbReference>
<dbReference type="InterPro" id="IPR050377">
    <property type="entry name" value="Radical_SAM_PqqE_MftC-like"/>
</dbReference>
<dbReference type="Pfam" id="PF04055">
    <property type="entry name" value="Radical_SAM"/>
    <property type="match status" value="1"/>
</dbReference>
<evidence type="ECO:0000256" key="2">
    <source>
        <dbReference type="ARBA" id="ARBA00022485"/>
    </source>
</evidence>
<dbReference type="InterPro" id="IPR006638">
    <property type="entry name" value="Elp3/MiaA/NifB-like_rSAM"/>
</dbReference>
<dbReference type="SUPFAM" id="SSF102114">
    <property type="entry name" value="Radical SAM enzymes"/>
    <property type="match status" value="1"/>
</dbReference>
<evidence type="ECO:0000256" key="4">
    <source>
        <dbReference type="ARBA" id="ARBA00022723"/>
    </source>
</evidence>
<dbReference type="CDD" id="cd01335">
    <property type="entry name" value="Radical_SAM"/>
    <property type="match status" value="1"/>
</dbReference>
<proteinExistence type="predicted"/>
<evidence type="ECO:0000313" key="8">
    <source>
        <dbReference type="EMBL" id="SNQ49294.1"/>
    </source>
</evidence>
<keyword evidence="4" id="KW-0479">Metal-binding</keyword>
<dbReference type="SMART" id="SM00729">
    <property type="entry name" value="Elp3"/>
    <property type="match status" value="1"/>
</dbReference>
<dbReference type="SFLD" id="SFLDG01067">
    <property type="entry name" value="SPASM/twitch_domain_containing"/>
    <property type="match status" value="1"/>
</dbReference>
<dbReference type="GO" id="GO:0046872">
    <property type="term" value="F:metal ion binding"/>
    <property type="evidence" value="ECO:0007669"/>
    <property type="project" value="UniProtKB-KW"/>
</dbReference>
<dbReference type="SFLD" id="SFLDS00029">
    <property type="entry name" value="Radical_SAM"/>
    <property type="match status" value="1"/>
</dbReference>
<dbReference type="PIRSF" id="PIRSF037420">
    <property type="entry name" value="PQQ_syn_pqqE"/>
    <property type="match status" value="1"/>
</dbReference>
<dbReference type="InterPro" id="IPR023885">
    <property type="entry name" value="4Fe4S-binding_SPASM_dom"/>
</dbReference>
<dbReference type="PANTHER" id="PTHR11228">
    <property type="entry name" value="RADICAL SAM DOMAIN PROTEIN"/>
    <property type="match status" value="1"/>
</dbReference>
<evidence type="ECO:0000259" key="7">
    <source>
        <dbReference type="PROSITE" id="PS51918"/>
    </source>
</evidence>
<accession>A0A2I2KUE9</accession>
<dbReference type="AlphaFoldDB" id="A0A2I2KUE9"/>
<dbReference type="NCBIfam" id="TIGR04085">
    <property type="entry name" value="rSAM_more_4Fe4S"/>
    <property type="match status" value="1"/>
</dbReference>
<organism evidence="8 9">
    <name type="scientific">Frankia canadensis</name>
    <dbReference type="NCBI Taxonomy" id="1836972"/>
    <lineage>
        <taxon>Bacteria</taxon>
        <taxon>Bacillati</taxon>
        <taxon>Actinomycetota</taxon>
        <taxon>Actinomycetes</taxon>
        <taxon>Frankiales</taxon>
        <taxon>Frankiaceae</taxon>
        <taxon>Frankia</taxon>
    </lineage>
</organism>
<keyword evidence="2" id="KW-0004">4Fe-4S</keyword>
<dbReference type="InterPro" id="IPR013785">
    <property type="entry name" value="Aldolase_TIM"/>
</dbReference>
<evidence type="ECO:0000256" key="1">
    <source>
        <dbReference type="ARBA" id="ARBA00001966"/>
    </source>
</evidence>
<dbReference type="InterPro" id="IPR007197">
    <property type="entry name" value="rSAM"/>
</dbReference>
<dbReference type="PANTHER" id="PTHR11228:SF7">
    <property type="entry name" value="PQQA PEPTIDE CYCLASE"/>
    <property type="match status" value="1"/>
</dbReference>
<keyword evidence="5" id="KW-0408">Iron</keyword>
<dbReference type="GO" id="GO:0003824">
    <property type="term" value="F:catalytic activity"/>
    <property type="evidence" value="ECO:0007669"/>
    <property type="project" value="InterPro"/>
</dbReference>
<evidence type="ECO:0000256" key="3">
    <source>
        <dbReference type="ARBA" id="ARBA00022691"/>
    </source>
</evidence>
<keyword evidence="6" id="KW-0411">Iron-sulfur</keyword>
<feature type="domain" description="Radical SAM core" evidence="7">
    <location>
        <begin position="26"/>
        <end position="242"/>
    </location>
</feature>
<sequence length="428" mass="45485">MGSYGRPAAPFPVAPLVGAVRGPMSATRRTYAVWELTLACNLACGHCGSRAGTRRPAELTTAQALDLVAQLDHAGIDEVTLIGGEAYLRRDWLVIAAEITRRGMTCTVTTGGYRMSAATARGMRDAGIERCSVSVDGMPATHDRLRGRRGSWDSCLRTIGRLADAGVTATCNSQINRLTTPEFPDLYGALRAAGIAAWQWQLTVPMGNAADNWEILLQPVELLDVFPLLAGIARRAAADGIRVHAGNNVGYYGPYERLLRSPEGAAFWAGCQAGLSTLGIEADGTIKGCPSLPTEAYAGGDIREHTLADLLRDAPALALNAGAGSATAADGTWGFCRTCEFADVCRGGCTWTAHTFFGRPGNNPYCHHRALEHRRRGVRERLVPVAPAPGQPFDHGLFDVVVEPLTAAWPADLRPRLSAVSDGGLQAG</sequence>
<name>A0A2I2KUE9_9ACTN</name>
<reference evidence="8 9" key="1">
    <citation type="submission" date="2017-06" db="EMBL/GenBank/DDBJ databases">
        <authorList>
            <person name="Kim H.J."/>
            <person name="Triplett B.A."/>
        </authorList>
    </citation>
    <scope>NUCLEOTIDE SEQUENCE [LARGE SCALE GENOMIC DNA]</scope>
    <source>
        <strain evidence="8">FRACA_ARgP5</strain>
    </source>
</reference>
<dbReference type="Proteomes" id="UP000234331">
    <property type="component" value="Unassembled WGS sequence"/>
</dbReference>
<evidence type="ECO:0000313" key="9">
    <source>
        <dbReference type="Proteomes" id="UP000234331"/>
    </source>
</evidence>